<dbReference type="RefSeq" id="WP_156063374.1">
    <property type="nucleotide sequence ID" value="NZ_CABWIH010000034.1"/>
</dbReference>
<dbReference type="EMBL" id="CABWIH010000034">
    <property type="protein sequence ID" value="VWL94906.1"/>
    <property type="molecule type" value="Genomic_DNA"/>
</dbReference>
<organism evidence="3 4">
    <name type="scientific">Collinsella aerofaciens</name>
    <dbReference type="NCBI Taxonomy" id="74426"/>
    <lineage>
        <taxon>Bacteria</taxon>
        <taxon>Bacillati</taxon>
        <taxon>Actinomycetota</taxon>
        <taxon>Coriobacteriia</taxon>
        <taxon>Coriobacteriales</taxon>
        <taxon>Coriobacteriaceae</taxon>
        <taxon>Collinsella</taxon>
    </lineage>
</organism>
<comment type="similarity">
    <text evidence="1">Belongs to the PemK/MazF family.</text>
</comment>
<evidence type="ECO:0000256" key="1">
    <source>
        <dbReference type="ARBA" id="ARBA00007521"/>
    </source>
</evidence>
<dbReference type="GO" id="GO:0003677">
    <property type="term" value="F:DNA binding"/>
    <property type="evidence" value="ECO:0007669"/>
    <property type="project" value="InterPro"/>
</dbReference>
<evidence type="ECO:0000313" key="3">
    <source>
        <dbReference type="EMBL" id="VWL94906.1"/>
    </source>
</evidence>
<keyword evidence="2" id="KW-1277">Toxin-antitoxin system</keyword>
<name>A0A5K1J007_9ACTN</name>
<dbReference type="InterPro" id="IPR011067">
    <property type="entry name" value="Plasmid_toxin/cell-grow_inhib"/>
</dbReference>
<accession>A0A5K1J007</accession>
<evidence type="ECO:0000313" key="4">
    <source>
        <dbReference type="Proteomes" id="UP000330807"/>
    </source>
</evidence>
<dbReference type="Pfam" id="PF02452">
    <property type="entry name" value="PemK_toxin"/>
    <property type="match status" value="1"/>
</dbReference>
<reference evidence="3 4" key="1">
    <citation type="submission" date="2019-10" db="EMBL/GenBank/DDBJ databases">
        <authorList>
            <person name="Wolf R A."/>
        </authorList>
    </citation>
    <scope>NUCLEOTIDE SEQUENCE [LARGE SCALE GENOMIC DNA]</scope>
    <source>
        <strain evidence="3">Collinsella_aerofaciens_AK_138A</strain>
    </source>
</reference>
<dbReference type="Proteomes" id="UP000330807">
    <property type="component" value="Unassembled WGS sequence"/>
</dbReference>
<dbReference type="Gene3D" id="2.30.30.110">
    <property type="match status" value="1"/>
</dbReference>
<dbReference type="InterPro" id="IPR003477">
    <property type="entry name" value="PemK-like"/>
</dbReference>
<dbReference type="AlphaFoldDB" id="A0A5K1J007"/>
<proteinExistence type="inferred from homology"/>
<gene>
    <name evidence="3" type="ORF">LMKDKBCB_01752</name>
</gene>
<sequence length="218" mass="24292">MRLYRTNCALSSDDGLCVEMRISGGGHVAVAVGRDVAEALDDLQREWWRIERREARHALSLDAMLLQVLADPSSNPEEMLARRYESKTLACAVATLSPVQMRRLLMHDVALLPIREIAEGGVLRKGDKVRPLTKRVGRWMPTHVLLPAIVGLRRTSTVMLEKVRTIDKARLGARLGIAGKREMARVDAAIAVSPGLVPRRNVVPLCDVRARRFRDAGY</sequence>
<protein>
    <submittedName>
        <fullName evidence="3">PemK-like protein</fullName>
    </submittedName>
</protein>
<dbReference type="SUPFAM" id="SSF50118">
    <property type="entry name" value="Cell growth inhibitor/plasmid maintenance toxic component"/>
    <property type="match status" value="1"/>
</dbReference>
<evidence type="ECO:0000256" key="2">
    <source>
        <dbReference type="ARBA" id="ARBA00022649"/>
    </source>
</evidence>